<name>A0A3N4LCD3_9PEZI</name>
<evidence type="ECO:0008006" key="3">
    <source>
        <dbReference type="Google" id="ProtNLM"/>
    </source>
</evidence>
<gene>
    <name evidence="1" type="ORF">L211DRAFT_516077</name>
</gene>
<dbReference type="OrthoDB" id="9991317at2759"/>
<reference evidence="1 2" key="1">
    <citation type="journal article" date="2018" name="Nat. Ecol. Evol.">
        <title>Pezizomycetes genomes reveal the molecular basis of ectomycorrhizal truffle lifestyle.</title>
        <authorList>
            <person name="Murat C."/>
            <person name="Payen T."/>
            <person name="Noel B."/>
            <person name="Kuo A."/>
            <person name="Morin E."/>
            <person name="Chen J."/>
            <person name="Kohler A."/>
            <person name="Krizsan K."/>
            <person name="Balestrini R."/>
            <person name="Da Silva C."/>
            <person name="Montanini B."/>
            <person name="Hainaut M."/>
            <person name="Levati E."/>
            <person name="Barry K.W."/>
            <person name="Belfiori B."/>
            <person name="Cichocki N."/>
            <person name="Clum A."/>
            <person name="Dockter R.B."/>
            <person name="Fauchery L."/>
            <person name="Guy J."/>
            <person name="Iotti M."/>
            <person name="Le Tacon F."/>
            <person name="Lindquist E.A."/>
            <person name="Lipzen A."/>
            <person name="Malagnac F."/>
            <person name="Mello A."/>
            <person name="Molinier V."/>
            <person name="Miyauchi S."/>
            <person name="Poulain J."/>
            <person name="Riccioni C."/>
            <person name="Rubini A."/>
            <person name="Sitrit Y."/>
            <person name="Splivallo R."/>
            <person name="Traeger S."/>
            <person name="Wang M."/>
            <person name="Zifcakova L."/>
            <person name="Wipf D."/>
            <person name="Zambonelli A."/>
            <person name="Paolocci F."/>
            <person name="Nowrousian M."/>
            <person name="Ottonello S."/>
            <person name="Baldrian P."/>
            <person name="Spatafora J.W."/>
            <person name="Henrissat B."/>
            <person name="Nagy L.G."/>
            <person name="Aury J.M."/>
            <person name="Wincker P."/>
            <person name="Grigoriev I.V."/>
            <person name="Bonfante P."/>
            <person name="Martin F.M."/>
        </authorList>
    </citation>
    <scope>NUCLEOTIDE SEQUENCE [LARGE SCALE GENOMIC DNA]</scope>
    <source>
        <strain evidence="1 2">ATCC MYA-4762</strain>
    </source>
</reference>
<protein>
    <recommendedName>
        <fullName evidence="3">CHAT domain-containing protein</fullName>
    </recommendedName>
</protein>
<dbReference type="Proteomes" id="UP000267821">
    <property type="component" value="Unassembled WGS sequence"/>
</dbReference>
<proteinExistence type="predicted"/>
<accession>A0A3N4LCD3</accession>
<sequence>MVFLQSIQPIDIFYFLRYLSLYEVDKFCVKDIAALKLPVARLAYLSACTTANSTSPNLVDVISWVPSILRELSMSLEHYGQHKMRLVGKWLQISVPR</sequence>
<dbReference type="EMBL" id="ML121570">
    <property type="protein sequence ID" value="RPB20530.1"/>
    <property type="molecule type" value="Genomic_DNA"/>
</dbReference>
<organism evidence="1 2">
    <name type="scientific">Terfezia boudieri ATCC MYA-4762</name>
    <dbReference type="NCBI Taxonomy" id="1051890"/>
    <lineage>
        <taxon>Eukaryota</taxon>
        <taxon>Fungi</taxon>
        <taxon>Dikarya</taxon>
        <taxon>Ascomycota</taxon>
        <taxon>Pezizomycotina</taxon>
        <taxon>Pezizomycetes</taxon>
        <taxon>Pezizales</taxon>
        <taxon>Pezizaceae</taxon>
        <taxon>Terfezia</taxon>
    </lineage>
</organism>
<keyword evidence="2" id="KW-1185">Reference proteome</keyword>
<dbReference type="AlphaFoldDB" id="A0A3N4LCD3"/>
<evidence type="ECO:0000313" key="1">
    <source>
        <dbReference type="EMBL" id="RPB20530.1"/>
    </source>
</evidence>
<dbReference type="InParanoid" id="A0A3N4LCD3"/>
<evidence type="ECO:0000313" key="2">
    <source>
        <dbReference type="Proteomes" id="UP000267821"/>
    </source>
</evidence>